<protein>
    <recommendedName>
        <fullName evidence="3">Glycoside hydrolase family 3 N-terminal domain-containing protein</fullName>
    </recommendedName>
</protein>
<dbReference type="EMBL" id="BART01008582">
    <property type="protein sequence ID" value="GAG55382.1"/>
    <property type="molecule type" value="Genomic_DNA"/>
</dbReference>
<keyword evidence="2" id="KW-0378">Hydrolase</keyword>
<proteinExistence type="inferred from homology"/>
<evidence type="ECO:0000256" key="1">
    <source>
        <dbReference type="ARBA" id="ARBA00005336"/>
    </source>
</evidence>
<dbReference type="Pfam" id="PF00933">
    <property type="entry name" value="Glyco_hydro_3"/>
    <property type="match status" value="1"/>
</dbReference>
<evidence type="ECO:0000259" key="3">
    <source>
        <dbReference type="Pfam" id="PF00933"/>
    </source>
</evidence>
<name>X0ZAR3_9ZZZZ</name>
<comment type="caution">
    <text evidence="4">The sequence shown here is derived from an EMBL/GenBank/DDBJ whole genome shotgun (WGS) entry which is preliminary data.</text>
</comment>
<dbReference type="InterPro" id="IPR036962">
    <property type="entry name" value="Glyco_hydro_3_N_sf"/>
</dbReference>
<dbReference type="InterPro" id="IPR050288">
    <property type="entry name" value="Cellulose_deg_GH3"/>
</dbReference>
<feature type="non-terminal residue" evidence="4">
    <location>
        <position position="170"/>
    </location>
</feature>
<dbReference type="AlphaFoldDB" id="X0ZAR3"/>
<comment type="similarity">
    <text evidence="1">Belongs to the glycosyl hydrolase 3 family.</text>
</comment>
<accession>X0ZAR3</accession>
<evidence type="ECO:0000256" key="2">
    <source>
        <dbReference type="ARBA" id="ARBA00022801"/>
    </source>
</evidence>
<evidence type="ECO:0000313" key="4">
    <source>
        <dbReference type="EMBL" id="GAG55382.1"/>
    </source>
</evidence>
<dbReference type="InterPro" id="IPR001764">
    <property type="entry name" value="Glyco_hydro_3_N"/>
</dbReference>
<dbReference type="GO" id="GO:0009251">
    <property type="term" value="P:glucan catabolic process"/>
    <property type="evidence" value="ECO:0007669"/>
    <property type="project" value="TreeGrafter"/>
</dbReference>
<sequence>MTLEEKVYVMTGHDFFKNVAKDRKIGARAYPGGGVKRLGIPPFLFTDGPRGVVITGSTCFPVPMARGASWDVKLEEDVGDAIGKEVRAHGGNLFGGVCINLLRHPSWGRAQETYGEDPFHLGQFGSSLVRGVQKHNVMATVKHFAVNSIENARFKVDVLMDERTLREVYL</sequence>
<dbReference type="PRINTS" id="PR00133">
    <property type="entry name" value="GLHYDRLASE3"/>
</dbReference>
<reference evidence="4" key="1">
    <citation type="journal article" date="2014" name="Front. Microbiol.">
        <title>High frequency of phylogenetically diverse reductive dehalogenase-homologous genes in deep subseafloor sedimentary metagenomes.</title>
        <authorList>
            <person name="Kawai M."/>
            <person name="Futagami T."/>
            <person name="Toyoda A."/>
            <person name="Takaki Y."/>
            <person name="Nishi S."/>
            <person name="Hori S."/>
            <person name="Arai W."/>
            <person name="Tsubouchi T."/>
            <person name="Morono Y."/>
            <person name="Uchiyama I."/>
            <person name="Ito T."/>
            <person name="Fujiyama A."/>
            <person name="Inagaki F."/>
            <person name="Takami H."/>
        </authorList>
    </citation>
    <scope>NUCLEOTIDE SEQUENCE</scope>
    <source>
        <strain evidence="4">Expedition CK06-06</strain>
    </source>
</reference>
<dbReference type="InterPro" id="IPR017853">
    <property type="entry name" value="GH"/>
</dbReference>
<dbReference type="PANTHER" id="PTHR42715:SF3">
    <property type="entry name" value="BETA-GLUCOSIDASE B-RELATED"/>
    <property type="match status" value="1"/>
</dbReference>
<dbReference type="PANTHER" id="PTHR42715">
    <property type="entry name" value="BETA-GLUCOSIDASE"/>
    <property type="match status" value="1"/>
</dbReference>
<dbReference type="GO" id="GO:0008422">
    <property type="term" value="F:beta-glucosidase activity"/>
    <property type="evidence" value="ECO:0007669"/>
    <property type="project" value="TreeGrafter"/>
</dbReference>
<gene>
    <name evidence="4" type="ORF">S01H4_19273</name>
</gene>
<feature type="domain" description="Glycoside hydrolase family 3 N-terminal" evidence="3">
    <location>
        <begin position="36"/>
        <end position="168"/>
    </location>
</feature>
<dbReference type="SUPFAM" id="SSF51445">
    <property type="entry name" value="(Trans)glycosidases"/>
    <property type="match status" value="1"/>
</dbReference>
<organism evidence="4">
    <name type="scientific">marine sediment metagenome</name>
    <dbReference type="NCBI Taxonomy" id="412755"/>
    <lineage>
        <taxon>unclassified sequences</taxon>
        <taxon>metagenomes</taxon>
        <taxon>ecological metagenomes</taxon>
    </lineage>
</organism>
<dbReference type="Gene3D" id="3.20.20.300">
    <property type="entry name" value="Glycoside hydrolase, family 3, N-terminal domain"/>
    <property type="match status" value="1"/>
</dbReference>